<dbReference type="eggNOG" id="COG1541">
    <property type="taxonomic scope" value="Bacteria"/>
</dbReference>
<dbReference type="InterPro" id="IPR000873">
    <property type="entry name" value="AMP-dep_synth/lig_dom"/>
</dbReference>
<dbReference type="InParanoid" id="B4D7N0"/>
<dbReference type="STRING" id="497964.CfE428DRAFT_4945"/>
<keyword evidence="4" id="KW-1185">Reference proteome</keyword>
<feature type="domain" description="AMP-dependent synthetase/ligase" evidence="1">
    <location>
        <begin position="78"/>
        <end position="276"/>
    </location>
</feature>
<dbReference type="GO" id="GO:0047475">
    <property type="term" value="F:phenylacetate-CoA ligase activity"/>
    <property type="evidence" value="ECO:0007669"/>
    <property type="project" value="UniProtKB-EC"/>
</dbReference>
<comment type="caution">
    <text evidence="3">The sequence shown here is derived from an EMBL/GenBank/DDBJ whole genome shotgun (WGS) entry which is preliminary data.</text>
</comment>
<dbReference type="EC" id="6.2.1.30" evidence="3"/>
<protein>
    <submittedName>
        <fullName evidence="3">Phenylacetate--CoA ligase</fullName>
        <ecNumber evidence="3">6.2.1.30</ecNumber>
    </submittedName>
</protein>
<dbReference type="Gene3D" id="3.40.50.12780">
    <property type="entry name" value="N-terminal domain of ligase-like"/>
    <property type="match status" value="1"/>
</dbReference>
<gene>
    <name evidence="3" type="ORF">CfE428DRAFT_4945</name>
</gene>
<dbReference type="EMBL" id="ABVL01000018">
    <property type="protein sequence ID" value="EDY17647.1"/>
    <property type="molecule type" value="Genomic_DNA"/>
</dbReference>
<feature type="domain" description="AMP-dependent ligase C-terminal" evidence="2">
    <location>
        <begin position="322"/>
        <end position="402"/>
    </location>
</feature>
<evidence type="ECO:0000259" key="2">
    <source>
        <dbReference type="Pfam" id="PF14535"/>
    </source>
</evidence>
<sequence length="407" mass="45288">MSQIERLRALLAELTPGNRFYTRRFEADGVEARAITSLEEFSRRVSFTHKQDLVVDQAAHAPYGTNHTYPLERYTRFCQTSGTTARPLVILDTPESWQWMLGNWAAIYQGGGLEPGDRIYFAFSFGPFLGFWTAFDAAAKCGYLGIPGGGLGSAARVRAMIQHQANVLCCTPTYALRLAQAAKEEDIDLRQAAVKKIIVAGETGGSVPEVRRRITEAWHGAQVLDHYGMTEVGPTAYQTPERADLLHIIEDSYFAEIIRPETGEAVTPGEVGELVLTTLGRAACPLLRYRTGDLVRRAEQEPGFALAGGIIGRADDMVVVRGVNLYPAAFDSAVRLVPEIDEYRVEISRRNTLTEVEVQIESPDDGAAKKLERALTSTFSLRIPVTRVAEHTLPRFEMKARRWVWRE</sequence>
<keyword evidence="3" id="KW-0436">Ligase</keyword>
<organism evidence="3 4">
    <name type="scientific">Chthoniobacter flavus Ellin428</name>
    <dbReference type="NCBI Taxonomy" id="497964"/>
    <lineage>
        <taxon>Bacteria</taxon>
        <taxon>Pseudomonadati</taxon>
        <taxon>Verrucomicrobiota</taxon>
        <taxon>Spartobacteria</taxon>
        <taxon>Chthoniobacterales</taxon>
        <taxon>Chthoniobacteraceae</taxon>
        <taxon>Chthoniobacter</taxon>
    </lineage>
</organism>
<dbReference type="FunCoup" id="B4D7N0">
    <property type="interactions" value="18"/>
</dbReference>
<dbReference type="Pfam" id="PF14535">
    <property type="entry name" value="AMP-binding_C_2"/>
    <property type="match status" value="1"/>
</dbReference>
<accession>B4D7N0</accession>
<dbReference type="InterPro" id="IPR028154">
    <property type="entry name" value="AMP-dep_Lig_C"/>
</dbReference>
<dbReference type="PANTHER" id="PTHR43845">
    <property type="entry name" value="BLR5969 PROTEIN"/>
    <property type="match status" value="1"/>
</dbReference>
<proteinExistence type="predicted"/>
<dbReference type="RefSeq" id="WP_006982266.1">
    <property type="nucleotide sequence ID" value="NZ_ABVL01000018.1"/>
</dbReference>
<dbReference type="InterPro" id="IPR045851">
    <property type="entry name" value="AMP-bd_C_sf"/>
</dbReference>
<dbReference type="AlphaFoldDB" id="B4D7N0"/>
<dbReference type="PANTHER" id="PTHR43845:SF1">
    <property type="entry name" value="BLR5969 PROTEIN"/>
    <property type="match status" value="1"/>
</dbReference>
<evidence type="ECO:0000313" key="4">
    <source>
        <dbReference type="Proteomes" id="UP000005824"/>
    </source>
</evidence>
<dbReference type="InterPro" id="IPR042099">
    <property type="entry name" value="ANL_N_sf"/>
</dbReference>
<reference evidence="3 4" key="1">
    <citation type="journal article" date="2011" name="J. Bacteriol.">
        <title>Genome sequence of Chthoniobacter flavus Ellin428, an aerobic heterotrophic soil bacterium.</title>
        <authorList>
            <person name="Kant R."/>
            <person name="van Passel M.W."/>
            <person name="Palva A."/>
            <person name="Lucas S."/>
            <person name="Lapidus A."/>
            <person name="Glavina Del Rio T."/>
            <person name="Dalin E."/>
            <person name="Tice H."/>
            <person name="Bruce D."/>
            <person name="Goodwin L."/>
            <person name="Pitluck S."/>
            <person name="Larimer F.W."/>
            <person name="Land M.L."/>
            <person name="Hauser L."/>
            <person name="Sangwan P."/>
            <person name="de Vos W.M."/>
            <person name="Janssen P.H."/>
            <person name="Smidt H."/>
        </authorList>
    </citation>
    <scope>NUCLEOTIDE SEQUENCE [LARGE SCALE GENOMIC DNA]</scope>
    <source>
        <strain evidence="3 4">Ellin428</strain>
    </source>
</reference>
<dbReference type="Gene3D" id="3.30.300.30">
    <property type="match status" value="1"/>
</dbReference>
<evidence type="ECO:0000259" key="1">
    <source>
        <dbReference type="Pfam" id="PF00501"/>
    </source>
</evidence>
<dbReference type="Pfam" id="PF00501">
    <property type="entry name" value="AMP-binding"/>
    <property type="match status" value="1"/>
</dbReference>
<dbReference type="Proteomes" id="UP000005824">
    <property type="component" value="Unassembled WGS sequence"/>
</dbReference>
<evidence type="ECO:0000313" key="3">
    <source>
        <dbReference type="EMBL" id="EDY17647.1"/>
    </source>
</evidence>
<dbReference type="SUPFAM" id="SSF56801">
    <property type="entry name" value="Acetyl-CoA synthetase-like"/>
    <property type="match status" value="1"/>
</dbReference>
<name>B4D7N0_9BACT</name>